<feature type="domain" description="DprA winged helix" evidence="3">
    <location>
        <begin position="313"/>
        <end position="370"/>
    </location>
</feature>
<evidence type="ECO:0000313" key="5">
    <source>
        <dbReference type="Proteomes" id="UP000649151"/>
    </source>
</evidence>
<dbReference type="InterPro" id="IPR057666">
    <property type="entry name" value="DrpA_SLOG"/>
</dbReference>
<dbReference type="InterPro" id="IPR003488">
    <property type="entry name" value="DprA"/>
</dbReference>
<dbReference type="Pfam" id="PF17782">
    <property type="entry name" value="WHD_DprA"/>
    <property type="match status" value="1"/>
</dbReference>
<dbReference type="RefSeq" id="WP_186996582.1">
    <property type="nucleotide sequence ID" value="NZ_JACOQK010000001.1"/>
</dbReference>
<accession>A0ABR7IRI3</accession>
<dbReference type="SUPFAM" id="SSF102405">
    <property type="entry name" value="MCP/YpsA-like"/>
    <property type="match status" value="1"/>
</dbReference>
<protein>
    <submittedName>
        <fullName evidence="4">DNA-protecting protein DprA</fullName>
    </submittedName>
</protein>
<sequence>MEELLTWIWFAECFPYGSIKPVQVLSQFPDLEEFYQNRKEWSRELSFLTSADRKRILAYQREEYLPLVEECQRKKIHIVTYQEEAYPVRLKHMDDPPMVLYYCGNLDCLRKKLCISIVGTRKCSTYSQKVAMVLSRDLSLHGTVVISGCAIGIDSCAHRGALEGNSPTVAVLGTPLDVDYPASNHGLKQKILSQSGLLLSEYPPGTPVQKNLFPIRNRLISGLSDGTVIVEAAEKSGSLHTANSAIEQGKELFCVPPADLFDSRYYGVKKLIRDGATVVFSSWDIVEAFRFSPPVQEFTQLDFNTVSIKNFTPQQPEGLTDEELQIWKSLKEQPITVTELAQKANLPIYQLMSSLTKLELSGMIQKVEGNKYEIKR</sequence>
<dbReference type="InterPro" id="IPR036388">
    <property type="entry name" value="WH-like_DNA-bd_sf"/>
</dbReference>
<evidence type="ECO:0000259" key="3">
    <source>
        <dbReference type="Pfam" id="PF17782"/>
    </source>
</evidence>
<reference evidence="4 5" key="1">
    <citation type="submission" date="2020-08" db="EMBL/GenBank/DDBJ databases">
        <title>Genome public.</title>
        <authorList>
            <person name="Liu C."/>
            <person name="Sun Q."/>
        </authorList>
    </citation>
    <scope>NUCLEOTIDE SEQUENCE [LARGE SCALE GENOMIC DNA]</scope>
    <source>
        <strain evidence="4 5">NSJ-27</strain>
    </source>
</reference>
<proteinExistence type="inferred from homology"/>
<dbReference type="PANTHER" id="PTHR43022:SF1">
    <property type="entry name" value="PROTEIN SMF"/>
    <property type="match status" value="1"/>
</dbReference>
<evidence type="ECO:0000313" key="4">
    <source>
        <dbReference type="EMBL" id="MBC5787747.1"/>
    </source>
</evidence>
<dbReference type="NCBIfam" id="TIGR00732">
    <property type="entry name" value="dprA"/>
    <property type="match status" value="1"/>
</dbReference>
<dbReference type="EMBL" id="JACOQK010000001">
    <property type="protein sequence ID" value="MBC5787747.1"/>
    <property type="molecule type" value="Genomic_DNA"/>
</dbReference>
<keyword evidence="5" id="KW-1185">Reference proteome</keyword>
<comment type="similarity">
    <text evidence="1">Belongs to the DprA/Smf family.</text>
</comment>
<gene>
    <name evidence="4" type="primary">dprA</name>
    <name evidence="4" type="ORF">H8Z77_06920</name>
</gene>
<dbReference type="PANTHER" id="PTHR43022">
    <property type="entry name" value="PROTEIN SMF"/>
    <property type="match status" value="1"/>
</dbReference>
<dbReference type="Gene3D" id="3.40.50.450">
    <property type="match status" value="1"/>
</dbReference>
<dbReference type="Pfam" id="PF02481">
    <property type="entry name" value="DNA_processg_A"/>
    <property type="match status" value="1"/>
</dbReference>
<dbReference type="Gene3D" id="1.10.10.10">
    <property type="entry name" value="Winged helix-like DNA-binding domain superfamily/Winged helix DNA-binding domain"/>
    <property type="match status" value="1"/>
</dbReference>
<evidence type="ECO:0000259" key="2">
    <source>
        <dbReference type="Pfam" id="PF02481"/>
    </source>
</evidence>
<comment type="caution">
    <text evidence="4">The sequence shown here is derived from an EMBL/GenBank/DDBJ whole genome shotgun (WGS) entry which is preliminary data.</text>
</comment>
<dbReference type="Proteomes" id="UP000649151">
    <property type="component" value="Unassembled WGS sequence"/>
</dbReference>
<feature type="domain" description="Smf/DprA SLOG" evidence="2">
    <location>
        <begin position="78"/>
        <end position="289"/>
    </location>
</feature>
<organism evidence="4 5">
    <name type="scientific">Clostridium facile</name>
    <dbReference type="NCBI Taxonomy" id="2763035"/>
    <lineage>
        <taxon>Bacteria</taxon>
        <taxon>Bacillati</taxon>
        <taxon>Bacillota</taxon>
        <taxon>Clostridia</taxon>
        <taxon>Eubacteriales</taxon>
        <taxon>Clostridiaceae</taxon>
        <taxon>Clostridium</taxon>
    </lineage>
</organism>
<dbReference type="InterPro" id="IPR041614">
    <property type="entry name" value="DprA_WH"/>
</dbReference>
<name>A0ABR7IRI3_9CLOT</name>
<evidence type="ECO:0000256" key="1">
    <source>
        <dbReference type="ARBA" id="ARBA00006525"/>
    </source>
</evidence>